<protein>
    <submittedName>
        <fullName evidence="2">Uncharacterized protein</fullName>
    </submittedName>
</protein>
<organism evidence="2 3">
    <name type="scientific">Stentor coeruleus</name>
    <dbReference type="NCBI Taxonomy" id="5963"/>
    <lineage>
        <taxon>Eukaryota</taxon>
        <taxon>Sar</taxon>
        <taxon>Alveolata</taxon>
        <taxon>Ciliophora</taxon>
        <taxon>Postciliodesmatophora</taxon>
        <taxon>Heterotrichea</taxon>
        <taxon>Heterotrichida</taxon>
        <taxon>Stentoridae</taxon>
        <taxon>Stentor</taxon>
    </lineage>
</organism>
<keyword evidence="1" id="KW-0175">Coiled coil</keyword>
<proteinExistence type="predicted"/>
<name>A0A1R2AQV7_9CILI</name>
<dbReference type="Proteomes" id="UP000187209">
    <property type="component" value="Unassembled WGS sequence"/>
</dbReference>
<keyword evidence="3" id="KW-1185">Reference proteome</keyword>
<dbReference type="AlphaFoldDB" id="A0A1R2AQV7"/>
<comment type="caution">
    <text evidence="2">The sequence shown here is derived from an EMBL/GenBank/DDBJ whole genome shotgun (WGS) entry which is preliminary data.</text>
</comment>
<evidence type="ECO:0000313" key="2">
    <source>
        <dbReference type="EMBL" id="OMJ66901.1"/>
    </source>
</evidence>
<accession>A0A1R2AQV7</accession>
<evidence type="ECO:0000313" key="3">
    <source>
        <dbReference type="Proteomes" id="UP000187209"/>
    </source>
</evidence>
<dbReference type="OrthoDB" id="300611at2759"/>
<evidence type="ECO:0000256" key="1">
    <source>
        <dbReference type="SAM" id="Coils"/>
    </source>
</evidence>
<feature type="coiled-coil region" evidence="1">
    <location>
        <begin position="247"/>
        <end position="281"/>
    </location>
</feature>
<dbReference type="EMBL" id="MPUH01001607">
    <property type="protein sequence ID" value="OMJ66901.1"/>
    <property type="molecule type" value="Genomic_DNA"/>
</dbReference>
<gene>
    <name evidence="2" type="ORF">SteCoe_36096</name>
</gene>
<sequence length="284" mass="33522">MNKNKSNPTSPRVLILNLLSNLPEHFAENVLEYETELDLDCNINTILKLMELYKSAIEHYESINDPKYLHYQERMHNLLARKDVITLFNAGSPSAVSRLKPNEIIKKMQEQLAVRQRYRSHQVNMFMTKCLSESRDAETVMKKHSSENTLVRVKAIENIRHQEAENLELKIEARRRRSGTPVDSFNRTLSFNSSNRISRMEKYKEEIESIIEKCVEERTNMVKDIKKKYKEEIKQVRLIGGDGKLINEMISQMKQNLKSEINEIEKEIREKKNQMVDELKVNYY</sequence>
<reference evidence="2 3" key="1">
    <citation type="submission" date="2016-11" db="EMBL/GenBank/DDBJ databases">
        <title>The macronuclear genome of Stentor coeruleus: a giant cell with tiny introns.</title>
        <authorList>
            <person name="Slabodnick M."/>
            <person name="Ruby J.G."/>
            <person name="Reiff S.B."/>
            <person name="Swart E.C."/>
            <person name="Gosai S."/>
            <person name="Prabakaran S."/>
            <person name="Witkowska E."/>
            <person name="Larue G.E."/>
            <person name="Fisher S."/>
            <person name="Freeman R.M."/>
            <person name="Gunawardena J."/>
            <person name="Chu W."/>
            <person name="Stover N.A."/>
            <person name="Gregory B.D."/>
            <person name="Nowacki M."/>
            <person name="Derisi J."/>
            <person name="Roy S.W."/>
            <person name="Marshall W.F."/>
            <person name="Sood P."/>
        </authorList>
    </citation>
    <scope>NUCLEOTIDE SEQUENCE [LARGE SCALE GENOMIC DNA]</scope>
    <source>
        <strain evidence="2">WM001</strain>
    </source>
</reference>